<accession>A0A1I8EQJ9</accession>
<evidence type="ECO:0000259" key="2">
    <source>
        <dbReference type="Pfam" id="PF21031"/>
    </source>
</evidence>
<dbReference type="InterPro" id="IPR001680">
    <property type="entry name" value="WD40_rpt"/>
</dbReference>
<organism evidence="3">
    <name type="scientific">Wuchereria bancrofti</name>
    <dbReference type="NCBI Taxonomy" id="6293"/>
    <lineage>
        <taxon>Eukaryota</taxon>
        <taxon>Metazoa</taxon>
        <taxon>Ecdysozoa</taxon>
        <taxon>Nematoda</taxon>
        <taxon>Chromadorea</taxon>
        <taxon>Rhabditida</taxon>
        <taxon>Spirurina</taxon>
        <taxon>Spiruromorpha</taxon>
        <taxon>Filarioidea</taxon>
        <taxon>Onchocercidae</taxon>
        <taxon>Wuchereria</taxon>
    </lineage>
</organism>
<dbReference type="PROSITE" id="PS50082">
    <property type="entry name" value="WD_REPEATS_2"/>
    <property type="match status" value="1"/>
</dbReference>
<dbReference type="WBParaSite" id="maker-PairedContig_407-snap-gene-0.7-mRNA-1">
    <property type="protein sequence ID" value="maker-PairedContig_407-snap-gene-0.7-mRNA-1"/>
    <property type="gene ID" value="maker-PairedContig_407-snap-gene-0.7"/>
</dbReference>
<feature type="repeat" description="WD" evidence="1">
    <location>
        <begin position="262"/>
        <end position="295"/>
    </location>
</feature>
<dbReference type="InterPro" id="IPR049546">
    <property type="entry name" value="WDR54_beta_prop"/>
</dbReference>
<dbReference type="SUPFAM" id="SSF50978">
    <property type="entry name" value="WD40 repeat-like"/>
    <property type="match status" value="1"/>
</dbReference>
<protein>
    <submittedName>
        <fullName evidence="3">WD_REPEATS_REGION domain-containing protein</fullName>
    </submittedName>
</protein>
<proteinExistence type="predicted"/>
<reference evidence="3" key="1">
    <citation type="submission" date="2016-11" db="UniProtKB">
        <authorList>
            <consortium name="WormBaseParasite"/>
        </authorList>
    </citation>
    <scope>IDENTIFICATION</scope>
    <source>
        <strain evidence="3">pt0022</strain>
    </source>
</reference>
<dbReference type="Pfam" id="PF21031">
    <property type="entry name" value="WDR54"/>
    <property type="match status" value="1"/>
</dbReference>
<dbReference type="InterPro" id="IPR015943">
    <property type="entry name" value="WD40/YVTN_repeat-like_dom_sf"/>
</dbReference>
<dbReference type="PROSITE" id="PS50294">
    <property type="entry name" value="WD_REPEATS_REGION"/>
    <property type="match status" value="1"/>
</dbReference>
<sequence length="360" mass="40739">MFSRHKTFGVEVKSKMFELRQEISMSTGSVSHSPNNLSVFFHEAKDLTLACMVHEDQIAILNWDQGLNSFTCNNLPIKANDFDAPVIVLQAKYCTPVCRTFPLLVITTSKGVMIYDVKTFKLLAWNEMSDTSEPATRSEQTYRFTKGITYVENLIAVGSHLGELLVFRCSGENSVTFKRSVQEHDFAIADVATCRFDDLTCSCDVSGNIAVWVKNFKSAQKKFSTGLEINCINVLRKQVIIGTFVGQLLFYSTLNGQLMAEVNAHVRQINAIAVAPESAYVLSVSDDTMIRLWKLHIRKPKIYRVEWQYNKRVENMPLVGAQFINGRGSDFVVAAYDYSKLLYYQITKKLPEGLRDELIC</sequence>
<dbReference type="SMART" id="SM00320">
    <property type="entry name" value="WD40"/>
    <property type="match status" value="2"/>
</dbReference>
<keyword evidence="1" id="KW-0853">WD repeat</keyword>
<dbReference type="STRING" id="6293.A0A1I8EQJ9"/>
<dbReference type="AlphaFoldDB" id="A0A1I8EQJ9"/>
<evidence type="ECO:0000256" key="1">
    <source>
        <dbReference type="PROSITE-ProRule" id="PRU00221"/>
    </source>
</evidence>
<feature type="domain" description="WD repeat-containing protein 54 beta-propeller" evidence="2">
    <location>
        <begin position="17"/>
        <end position="341"/>
    </location>
</feature>
<evidence type="ECO:0000313" key="3">
    <source>
        <dbReference type="WBParaSite" id="maker-PairedContig_407-snap-gene-0.7-mRNA-1"/>
    </source>
</evidence>
<dbReference type="Gene3D" id="2.130.10.10">
    <property type="entry name" value="YVTN repeat-like/Quinoprotein amine dehydrogenase"/>
    <property type="match status" value="1"/>
</dbReference>
<dbReference type="InterPro" id="IPR036322">
    <property type="entry name" value="WD40_repeat_dom_sf"/>
</dbReference>
<name>A0A1I8EQJ9_WUCBA</name>